<name>A0A4C1YZX1_EUMVA</name>
<protein>
    <submittedName>
        <fullName evidence="1">Uncharacterized protein</fullName>
    </submittedName>
</protein>
<gene>
    <name evidence="1" type="ORF">EVAR_103467_1</name>
</gene>
<evidence type="ECO:0000313" key="1">
    <source>
        <dbReference type="EMBL" id="GBP79885.1"/>
    </source>
</evidence>
<comment type="caution">
    <text evidence="1">The sequence shown here is derived from an EMBL/GenBank/DDBJ whole genome shotgun (WGS) entry which is preliminary data.</text>
</comment>
<organism evidence="1 2">
    <name type="scientific">Eumeta variegata</name>
    <name type="common">Bagworm moth</name>
    <name type="synonym">Eumeta japonica</name>
    <dbReference type="NCBI Taxonomy" id="151549"/>
    <lineage>
        <taxon>Eukaryota</taxon>
        <taxon>Metazoa</taxon>
        <taxon>Ecdysozoa</taxon>
        <taxon>Arthropoda</taxon>
        <taxon>Hexapoda</taxon>
        <taxon>Insecta</taxon>
        <taxon>Pterygota</taxon>
        <taxon>Neoptera</taxon>
        <taxon>Endopterygota</taxon>
        <taxon>Lepidoptera</taxon>
        <taxon>Glossata</taxon>
        <taxon>Ditrysia</taxon>
        <taxon>Tineoidea</taxon>
        <taxon>Psychidae</taxon>
        <taxon>Oiketicinae</taxon>
        <taxon>Eumeta</taxon>
    </lineage>
</organism>
<proteinExistence type="predicted"/>
<dbReference type="Proteomes" id="UP000299102">
    <property type="component" value="Unassembled WGS sequence"/>
</dbReference>
<dbReference type="EMBL" id="BGZK01001436">
    <property type="protein sequence ID" value="GBP79885.1"/>
    <property type="molecule type" value="Genomic_DNA"/>
</dbReference>
<evidence type="ECO:0000313" key="2">
    <source>
        <dbReference type="Proteomes" id="UP000299102"/>
    </source>
</evidence>
<accession>A0A4C1YZX1</accession>
<dbReference type="AlphaFoldDB" id="A0A4C1YZX1"/>
<reference evidence="1 2" key="1">
    <citation type="journal article" date="2019" name="Commun. Biol.">
        <title>The bagworm genome reveals a unique fibroin gene that provides high tensile strength.</title>
        <authorList>
            <person name="Kono N."/>
            <person name="Nakamura H."/>
            <person name="Ohtoshi R."/>
            <person name="Tomita M."/>
            <person name="Numata K."/>
            <person name="Arakawa K."/>
        </authorList>
    </citation>
    <scope>NUCLEOTIDE SEQUENCE [LARGE SCALE GENOMIC DNA]</scope>
</reference>
<keyword evidence="2" id="KW-1185">Reference proteome</keyword>
<sequence>MTYYETDPSGLALTRQGRIDNEKTPAYEAKNKSSVSYLQLIMTVANDSRTNKVTSQRPLQVRNRNHILWHADYTIGGLTSETLLLKKFVVGYASAVR</sequence>